<dbReference type="PANTHER" id="PTHR48090">
    <property type="entry name" value="UNDECAPRENYL-PHOSPHATE 4-DEOXY-4-FORMAMIDO-L-ARABINOSE TRANSFERASE-RELATED"/>
    <property type="match status" value="1"/>
</dbReference>
<dbReference type="Pfam" id="PF00535">
    <property type="entry name" value="Glycos_transf_2"/>
    <property type="match status" value="1"/>
</dbReference>
<keyword evidence="1" id="KW-1133">Transmembrane helix</keyword>
<proteinExistence type="predicted"/>
<feature type="domain" description="Glycosyltransferase 2-like" evidence="2">
    <location>
        <begin position="9"/>
        <end position="170"/>
    </location>
</feature>
<keyword evidence="1" id="KW-0472">Membrane</keyword>
<organism evidence="3 4">
    <name type="scientific">Pseudarcicella hirudinis</name>
    <dbReference type="NCBI Taxonomy" id="1079859"/>
    <lineage>
        <taxon>Bacteria</taxon>
        <taxon>Pseudomonadati</taxon>
        <taxon>Bacteroidota</taxon>
        <taxon>Cytophagia</taxon>
        <taxon>Cytophagales</taxon>
        <taxon>Flectobacillaceae</taxon>
        <taxon>Pseudarcicella</taxon>
    </lineage>
</organism>
<accession>A0A1I5QN54</accession>
<dbReference type="RefSeq" id="WP_092014457.1">
    <property type="nucleotide sequence ID" value="NZ_FOXH01000003.1"/>
</dbReference>
<sequence>MYNNKKVIVVMPAYKAALTLEKTYKEIPFDLVDEVILVDDHSPDNTVEVAKSLGIKHVIRHDVNKGYGGNQKTCYTKALELGGDIVIMLHPDYQYTPLLLTAMISIIGNGLYPVVFGSRILGKGALKGGMPMYKYIANRFLTFFQNVLLGQKLSEYHTGYRAFSKEVLEKTPFHKCDDDFVFDNEMIAQIFWKGFEIAEITCPTKYFDEASSINFTRSSKYGLGVLRVSVRYRLAKLGIGWNLLS</sequence>
<gene>
    <name evidence="3" type="ORF">SAMN04515674_103287</name>
</gene>
<dbReference type="InterPro" id="IPR001173">
    <property type="entry name" value="Glyco_trans_2-like"/>
</dbReference>
<dbReference type="EMBL" id="FOXH01000003">
    <property type="protein sequence ID" value="SFP47748.1"/>
    <property type="molecule type" value="Genomic_DNA"/>
</dbReference>
<protein>
    <submittedName>
        <fullName evidence="3">Glycosyl transferase family 2</fullName>
    </submittedName>
</protein>
<dbReference type="Proteomes" id="UP000199306">
    <property type="component" value="Unassembled WGS sequence"/>
</dbReference>
<dbReference type="CDD" id="cd04179">
    <property type="entry name" value="DPM_DPG-synthase_like"/>
    <property type="match status" value="1"/>
</dbReference>
<evidence type="ECO:0000313" key="4">
    <source>
        <dbReference type="Proteomes" id="UP000199306"/>
    </source>
</evidence>
<dbReference type="AlphaFoldDB" id="A0A1I5QN54"/>
<keyword evidence="3" id="KW-0808">Transferase</keyword>
<dbReference type="Gene3D" id="3.90.550.10">
    <property type="entry name" value="Spore Coat Polysaccharide Biosynthesis Protein SpsA, Chain A"/>
    <property type="match status" value="1"/>
</dbReference>
<dbReference type="InterPro" id="IPR050256">
    <property type="entry name" value="Glycosyltransferase_2"/>
</dbReference>
<evidence type="ECO:0000313" key="3">
    <source>
        <dbReference type="EMBL" id="SFP47748.1"/>
    </source>
</evidence>
<keyword evidence="4" id="KW-1185">Reference proteome</keyword>
<evidence type="ECO:0000259" key="2">
    <source>
        <dbReference type="Pfam" id="PF00535"/>
    </source>
</evidence>
<evidence type="ECO:0000256" key="1">
    <source>
        <dbReference type="SAM" id="Phobius"/>
    </source>
</evidence>
<dbReference type="SUPFAM" id="SSF53448">
    <property type="entry name" value="Nucleotide-diphospho-sugar transferases"/>
    <property type="match status" value="1"/>
</dbReference>
<dbReference type="InterPro" id="IPR029044">
    <property type="entry name" value="Nucleotide-diphossugar_trans"/>
</dbReference>
<name>A0A1I5QN54_9BACT</name>
<dbReference type="OrthoDB" id="9810303at2"/>
<feature type="transmembrane region" description="Helical" evidence="1">
    <location>
        <begin position="98"/>
        <end position="122"/>
    </location>
</feature>
<keyword evidence="1" id="KW-0812">Transmembrane</keyword>
<dbReference type="STRING" id="1079859.SAMN04515674_103287"/>
<dbReference type="PANTHER" id="PTHR48090:SF7">
    <property type="entry name" value="RFBJ PROTEIN"/>
    <property type="match status" value="1"/>
</dbReference>
<reference evidence="3 4" key="1">
    <citation type="submission" date="2016-10" db="EMBL/GenBank/DDBJ databases">
        <authorList>
            <person name="de Groot N.N."/>
        </authorList>
    </citation>
    <scope>NUCLEOTIDE SEQUENCE [LARGE SCALE GENOMIC DNA]</scope>
    <source>
        <strain evidence="4">E92,LMG 26720,CCM 7988</strain>
    </source>
</reference>
<dbReference type="GO" id="GO:0016740">
    <property type="term" value="F:transferase activity"/>
    <property type="evidence" value="ECO:0007669"/>
    <property type="project" value="UniProtKB-KW"/>
</dbReference>